<dbReference type="CDD" id="cd11410">
    <property type="entry name" value="bHLH_O_HES"/>
    <property type="match status" value="1"/>
</dbReference>
<reference evidence="8" key="1">
    <citation type="submission" date="2013-10" db="EMBL/GenBank/DDBJ databases">
        <title>Genome sequencing of Onchocerca volvulus.</title>
        <authorList>
            <person name="Cotton J."/>
            <person name="Tsai J."/>
            <person name="Stanley E."/>
            <person name="Tracey A."/>
            <person name="Holroyd N."/>
            <person name="Lustigman S."/>
            <person name="Berriman M."/>
        </authorList>
    </citation>
    <scope>NUCLEOTIDE SEQUENCE</scope>
</reference>
<reference evidence="7" key="2">
    <citation type="submission" date="2022-06" db="UniProtKB">
        <authorList>
            <consortium name="EnsemblMetazoa"/>
        </authorList>
    </citation>
    <scope>IDENTIFICATION</scope>
</reference>
<dbReference type="Proteomes" id="UP000024404">
    <property type="component" value="Unassembled WGS sequence"/>
</dbReference>
<evidence type="ECO:0000256" key="2">
    <source>
        <dbReference type="ARBA" id="ARBA00023015"/>
    </source>
</evidence>
<feature type="domain" description="BHLH" evidence="6">
    <location>
        <begin position="22"/>
        <end position="79"/>
    </location>
</feature>
<dbReference type="Pfam" id="PF00010">
    <property type="entry name" value="HLH"/>
    <property type="match status" value="1"/>
</dbReference>
<evidence type="ECO:0000256" key="1">
    <source>
        <dbReference type="ARBA" id="ARBA00004123"/>
    </source>
</evidence>
<comment type="subcellular location">
    <subcellularLocation>
        <location evidence="1">Nucleus</location>
    </subcellularLocation>
</comment>
<name>A0A8R1TTS4_ONCVO</name>
<dbReference type="AlphaFoldDB" id="A0A8R1TTS4"/>
<protein>
    <submittedName>
        <fullName evidence="7">BHLH domain-containing protein</fullName>
    </submittedName>
</protein>
<dbReference type="Gene3D" id="4.10.280.10">
    <property type="entry name" value="Helix-loop-helix DNA-binding domain"/>
    <property type="match status" value="1"/>
</dbReference>
<evidence type="ECO:0000259" key="6">
    <source>
        <dbReference type="PROSITE" id="PS50888"/>
    </source>
</evidence>
<evidence type="ECO:0000256" key="5">
    <source>
        <dbReference type="SAM" id="MobiDB-lite"/>
    </source>
</evidence>
<evidence type="ECO:0000256" key="3">
    <source>
        <dbReference type="ARBA" id="ARBA00023163"/>
    </source>
</evidence>
<dbReference type="SMART" id="SM00353">
    <property type="entry name" value="HLH"/>
    <property type="match status" value="1"/>
</dbReference>
<evidence type="ECO:0000313" key="8">
    <source>
        <dbReference type="Proteomes" id="UP000024404"/>
    </source>
</evidence>
<feature type="compositionally biased region" description="Basic and acidic residues" evidence="5">
    <location>
        <begin position="1"/>
        <end position="21"/>
    </location>
</feature>
<dbReference type="GO" id="GO:0046983">
    <property type="term" value="F:protein dimerization activity"/>
    <property type="evidence" value="ECO:0007669"/>
    <property type="project" value="InterPro"/>
</dbReference>
<feature type="region of interest" description="Disordered" evidence="5">
    <location>
        <begin position="1"/>
        <end position="29"/>
    </location>
</feature>
<organism evidence="7 8">
    <name type="scientific">Onchocerca volvulus</name>
    <dbReference type="NCBI Taxonomy" id="6282"/>
    <lineage>
        <taxon>Eukaryota</taxon>
        <taxon>Metazoa</taxon>
        <taxon>Ecdysozoa</taxon>
        <taxon>Nematoda</taxon>
        <taxon>Chromadorea</taxon>
        <taxon>Rhabditida</taxon>
        <taxon>Spirurina</taxon>
        <taxon>Spiruromorpha</taxon>
        <taxon>Filarioidea</taxon>
        <taxon>Onchocercidae</taxon>
        <taxon>Onchocerca</taxon>
    </lineage>
</organism>
<keyword evidence="4" id="KW-0539">Nucleus</keyword>
<evidence type="ECO:0000313" key="7">
    <source>
        <dbReference type="EnsemblMetazoa" id="OVOC4998.1"/>
    </source>
</evidence>
<keyword evidence="2" id="KW-0805">Transcription regulation</keyword>
<dbReference type="InterPro" id="IPR036638">
    <property type="entry name" value="HLH_DNA-bd_sf"/>
</dbReference>
<dbReference type="PANTHER" id="PTHR10985">
    <property type="entry name" value="BASIC HELIX-LOOP-HELIX TRANSCRIPTION FACTOR, HES-RELATED"/>
    <property type="match status" value="1"/>
</dbReference>
<keyword evidence="8" id="KW-1185">Reference proteome</keyword>
<proteinExistence type="predicted"/>
<keyword evidence="3" id="KW-0804">Transcription</keyword>
<dbReference type="PROSITE" id="PS50888">
    <property type="entry name" value="BHLH"/>
    <property type="match status" value="1"/>
</dbReference>
<accession>A0A8R1TTS4</accession>
<evidence type="ECO:0000256" key="4">
    <source>
        <dbReference type="ARBA" id="ARBA00023242"/>
    </source>
</evidence>
<dbReference type="InterPro" id="IPR011598">
    <property type="entry name" value="bHLH_dom"/>
</dbReference>
<dbReference type="GO" id="GO:0005634">
    <property type="term" value="C:nucleus"/>
    <property type="evidence" value="ECO:0007669"/>
    <property type="project" value="UniProtKB-SubCell"/>
</dbReference>
<dbReference type="InterPro" id="IPR050370">
    <property type="entry name" value="HES_HEY"/>
</dbReference>
<dbReference type="EnsemblMetazoa" id="OVOC4998.1">
    <property type="protein sequence ID" value="OVOC4998.1"/>
    <property type="gene ID" value="WBGene00241807"/>
</dbReference>
<dbReference type="EMBL" id="CMVM020000147">
    <property type="status" value="NOT_ANNOTATED_CDS"/>
    <property type="molecule type" value="Genomic_DNA"/>
</dbReference>
<sequence>MQHSMLRVDDKKSNSRQEKILTKKTNKPLMERKRRARINKCLFEMKQMLVDDIKNGSPSHSKWEKADILEMSVAYIKQLRRRIAAHNKAEQAFLSPDFADGFLDCVREMQNYTLLEKWPADLREYNNRLRSHLNARLQLLSKSIMKDYNGADGVYHNNPVCSSNQQTTTTQPSFFQILNHPTSVGYMNGTPNISAHLEAKTETVYCGKAYLFRDSKSSDYHTANRESTKVICSHHRLWCPF</sequence>
<dbReference type="OMA" id="TLLEKWP"/>
<dbReference type="SUPFAM" id="SSF47459">
    <property type="entry name" value="HLH, helix-loop-helix DNA-binding domain"/>
    <property type="match status" value="1"/>
</dbReference>